<dbReference type="GO" id="GO:0003677">
    <property type="term" value="F:DNA binding"/>
    <property type="evidence" value="ECO:0007669"/>
    <property type="project" value="InterPro"/>
</dbReference>
<evidence type="ECO:0000313" key="8">
    <source>
        <dbReference type="Proteomes" id="UP000557193"/>
    </source>
</evidence>
<dbReference type="InterPro" id="IPR039425">
    <property type="entry name" value="RNA_pol_sigma-70-like"/>
</dbReference>
<reference evidence="7 8" key="1">
    <citation type="submission" date="2020-08" db="EMBL/GenBank/DDBJ databases">
        <title>Functional genomics of gut bacteria from endangered species of beetles.</title>
        <authorList>
            <person name="Carlos-Shanley C."/>
        </authorList>
    </citation>
    <scope>NUCLEOTIDE SEQUENCE [LARGE SCALE GENOMIC DNA]</scope>
    <source>
        <strain evidence="7 8">S00202</strain>
    </source>
</reference>
<accession>A0A7X0BVS2</accession>
<evidence type="ECO:0000256" key="2">
    <source>
        <dbReference type="ARBA" id="ARBA00023015"/>
    </source>
</evidence>
<dbReference type="Pfam" id="PF08281">
    <property type="entry name" value="Sigma70_r4_2"/>
    <property type="match status" value="1"/>
</dbReference>
<dbReference type="Gene3D" id="1.10.1740.10">
    <property type="match status" value="1"/>
</dbReference>
<gene>
    <name evidence="7" type="ORF">HNP49_002553</name>
</gene>
<dbReference type="GO" id="GO:0016987">
    <property type="term" value="F:sigma factor activity"/>
    <property type="evidence" value="ECO:0007669"/>
    <property type="project" value="UniProtKB-KW"/>
</dbReference>
<evidence type="ECO:0000313" key="7">
    <source>
        <dbReference type="EMBL" id="MBB6342371.1"/>
    </source>
</evidence>
<evidence type="ECO:0000256" key="1">
    <source>
        <dbReference type="ARBA" id="ARBA00010641"/>
    </source>
</evidence>
<dbReference type="NCBIfam" id="TIGR02937">
    <property type="entry name" value="sigma70-ECF"/>
    <property type="match status" value="1"/>
</dbReference>
<keyword evidence="4" id="KW-0804">Transcription</keyword>
<dbReference type="InterPro" id="IPR014284">
    <property type="entry name" value="RNA_pol_sigma-70_dom"/>
</dbReference>
<evidence type="ECO:0000256" key="4">
    <source>
        <dbReference type="ARBA" id="ARBA00023163"/>
    </source>
</evidence>
<dbReference type="SUPFAM" id="SSF88946">
    <property type="entry name" value="Sigma2 domain of RNA polymerase sigma factors"/>
    <property type="match status" value="1"/>
</dbReference>
<feature type="domain" description="RNA polymerase sigma-70 region 2" evidence="5">
    <location>
        <begin position="11"/>
        <end position="74"/>
    </location>
</feature>
<evidence type="ECO:0000256" key="3">
    <source>
        <dbReference type="ARBA" id="ARBA00023082"/>
    </source>
</evidence>
<dbReference type="Proteomes" id="UP000557193">
    <property type="component" value="Unassembled WGS sequence"/>
</dbReference>
<evidence type="ECO:0000259" key="6">
    <source>
        <dbReference type="Pfam" id="PF08281"/>
    </source>
</evidence>
<comment type="caution">
    <text evidence="7">The sequence shown here is derived from an EMBL/GenBank/DDBJ whole genome shotgun (WGS) entry which is preliminary data.</text>
</comment>
<dbReference type="PANTHER" id="PTHR43133:SF63">
    <property type="entry name" value="RNA POLYMERASE SIGMA FACTOR FECI-RELATED"/>
    <property type="match status" value="1"/>
</dbReference>
<dbReference type="RefSeq" id="WP_184683792.1">
    <property type="nucleotide sequence ID" value="NZ_JACHLL010000004.1"/>
</dbReference>
<dbReference type="InterPro" id="IPR013325">
    <property type="entry name" value="RNA_pol_sigma_r2"/>
</dbReference>
<dbReference type="InterPro" id="IPR036388">
    <property type="entry name" value="WH-like_DNA-bd_sf"/>
</dbReference>
<dbReference type="PANTHER" id="PTHR43133">
    <property type="entry name" value="RNA POLYMERASE ECF-TYPE SIGMA FACTO"/>
    <property type="match status" value="1"/>
</dbReference>
<dbReference type="InterPro" id="IPR013324">
    <property type="entry name" value="RNA_pol_sigma_r3/r4-like"/>
</dbReference>
<keyword evidence="8" id="KW-1185">Reference proteome</keyword>
<dbReference type="EMBL" id="JACHLL010000004">
    <property type="protein sequence ID" value="MBB6342371.1"/>
    <property type="molecule type" value="Genomic_DNA"/>
</dbReference>
<name>A0A7X0BVS2_9PSED</name>
<protein>
    <submittedName>
        <fullName evidence="7">RNA polymerase sigma-70 factor (ECF subfamily)</fullName>
    </submittedName>
</protein>
<keyword evidence="2" id="KW-0805">Transcription regulation</keyword>
<sequence length="170" mass="20032">MQPKREVCEQLFSEHRQGLVEAAQRLMTCRALAEDVVQEAFLKFWQTVDSDELDDPLRYLYRMVRNQSIDRLRRINLESRFCIEESQLEEIPVSIDCPVRLTQGQLNWQRLLAALHELPERSRQVFTQCQVEGLTQREVAEQLNASPTMVHFLLRDALNHCRARLDPEQL</sequence>
<feature type="domain" description="RNA polymerase sigma factor 70 region 4 type 2" evidence="6">
    <location>
        <begin position="109"/>
        <end position="161"/>
    </location>
</feature>
<dbReference type="SUPFAM" id="SSF88659">
    <property type="entry name" value="Sigma3 and sigma4 domains of RNA polymerase sigma factors"/>
    <property type="match status" value="1"/>
</dbReference>
<comment type="similarity">
    <text evidence="1">Belongs to the sigma-70 factor family. ECF subfamily.</text>
</comment>
<dbReference type="InterPro" id="IPR007627">
    <property type="entry name" value="RNA_pol_sigma70_r2"/>
</dbReference>
<evidence type="ECO:0000259" key="5">
    <source>
        <dbReference type="Pfam" id="PF04542"/>
    </source>
</evidence>
<dbReference type="AlphaFoldDB" id="A0A7X0BVS2"/>
<dbReference type="Gene3D" id="1.10.10.10">
    <property type="entry name" value="Winged helix-like DNA-binding domain superfamily/Winged helix DNA-binding domain"/>
    <property type="match status" value="1"/>
</dbReference>
<dbReference type="Pfam" id="PF04542">
    <property type="entry name" value="Sigma70_r2"/>
    <property type="match status" value="1"/>
</dbReference>
<organism evidence="7 8">
    <name type="scientific">Pseudomonas fluvialis</name>
    <dbReference type="NCBI Taxonomy" id="1793966"/>
    <lineage>
        <taxon>Bacteria</taxon>
        <taxon>Pseudomonadati</taxon>
        <taxon>Pseudomonadota</taxon>
        <taxon>Gammaproteobacteria</taxon>
        <taxon>Pseudomonadales</taxon>
        <taxon>Pseudomonadaceae</taxon>
        <taxon>Pseudomonas</taxon>
    </lineage>
</organism>
<dbReference type="InterPro" id="IPR013249">
    <property type="entry name" value="RNA_pol_sigma70_r4_t2"/>
</dbReference>
<proteinExistence type="inferred from homology"/>
<dbReference type="GO" id="GO:0006352">
    <property type="term" value="P:DNA-templated transcription initiation"/>
    <property type="evidence" value="ECO:0007669"/>
    <property type="project" value="InterPro"/>
</dbReference>
<keyword evidence="3" id="KW-0731">Sigma factor</keyword>